<feature type="transmembrane region" description="Helical" evidence="1">
    <location>
        <begin position="274"/>
        <end position="293"/>
    </location>
</feature>
<feature type="transmembrane region" description="Helical" evidence="1">
    <location>
        <begin position="12"/>
        <end position="35"/>
    </location>
</feature>
<protein>
    <recommendedName>
        <fullName evidence="4">Integral membrane protein</fullName>
    </recommendedName>
</protein>
<dbReference type="Proteomes" id="UP000298017">
    <property type="component" value="Unassembled WGS sequence"/>
</dbReference>
<keyword evidence="3" id="KW-1185">Reference proteome</keyword>
<organism evidence="2 3">
    <name type="scientific">Kocuria rhizophila</name>
    <dbReference type="NCBI Taxonomy" id="72000"/>
    <lineage>
        <taxon>Bacteria</taxon>
        <taxon>Bacillati</taxon>
        <taxon>Actinomycetota</taxon>
        <taxon>Actinomycetes</taxon>
        <taxon>Micrococcales</taxon>
        <taxon>Micrococcaceae</taxon>
        <taxon>Kocuria</taxon>
    </lineage>
</organism>
<evidence type="ECO:0000256" key="1">
    <source>
        <dbReference type="SAM" id="Phobius"/>
    </source>
</evidence>
<accession>A0AAX2SGH8</accession>
<comment type="caution">
    <text evidence="2">The sequence shown here is derived from an EMBL/GenBank/DDBJ whole genome shotgun (WGS) entry which is preliminary data.</text>
</comment>
<dbReference type="AlphaFoldDB" id="A0AAX2SGH8"/>
<evidence type="ECO:0008006" key="4">
    <source>
        <dbReference type="Google" id="ProtNLM"/>
    </source>
</evidence>
<proteinExistence type="predicted"/>
<reference evidence="2 3" key="1">
    <citation type="submission" date="2019-03" db="EMBL/GenBank/DDBJ databases">
        <title>Genome Sequencing and Assembly of Various Microbes Isolated from Alder Root Nodule.</title>
        <authorList>
            <person name="Swanson E."/>
            <person name="Sevigny J.L."/>
            <person name="Pesce C."/>
            <person name="Davis I."/>
            <person name="Kleiner V."/>
            <person name="Tisa L."/>
        </authorList>
    </citation>
    <scope>NUCLEOTIDE SEQUENCE [LARGE SCALE GENOMIC DNA]</scope>
    <source>
        <strain evidence="2 3">4R-31</strain>
    </source>
</reference>
<evidence type="ECO:0000313" key="2">
    <source>
        <dbReference type="EMBL" id="TFI03087.1"/>
    </source>
</evidence>
<sequence length="308" mass="31913">MSSSPFPHPSDALRSVAAAALALLAGAGFALWLGVSWLQDHLLSPSGFQDTAASVITETSFQDELVRTLLDRATFSALEDKATGIDAVDRTIESIRETVVDSAQSWLTAPEQEGAWLAVLNDTHDANIPLTPSAGHAPDELVVDVSALGEAVNRQVEDAVGFSPGIDEQNFTVTVPGVHTGAVVDALVQLAQWRYVLPWLAGAAGIAAVVVSPRRWLALAGVGVAGVVCTGIVLALALAGGRAVVGAATVDPVAHLVTEQIVSLLQESFTQRGVTGMIWAGVVALAGVIGAVVRVRTVTYDSGHVHRG</sequence>
<keyword evidence="1" id="KW-0812">Transmembrane</keyword>
<dbReference type="EMBL" id="SPNK01000001">
    <property type="protein sequence ID" value="TFI03087.1"/>
    <property type="molecule type" value="Genomic_DNA"/>
</dbReference>
<gene>
    <name evidence="2" type="ORF">E4P33_00775</name>
</gene>
<evidence type="ECO:0000313" key="3">
    <source>
        <dbReference type="Proteomes" id="UP000298017"/>
    </source>
</evidence>
<name>A0AAX2SGH8_KOCRH</name>
<feature type="transmembrane region" description="Helical" evidence="1">
    <location>
        <begin position="218"/>
        <end position="239"/>
    </location>
</feature>
<dbReference type="RefSeq" id="WP_059280946.1">
    <property type="nucleotide sequence ID" value="NZ_CP157319.1"/>
</dbReference>
<keyword evidence="1" id="KW-1133">Transmembrane helix</keyword>
<keyword evidence="1" id="KW-0472">Membrane</keyword>